<dbReference type="FunFam" id="3.30.40.10:FF:000437">
    <property type="entry name" value="RING-type E3 ubiquitin transferase"/>
    <property type="match status" value="1"/>
</dbReference>
<dbReference type="GO" id="GO:0061630">
    <property type="term" value="F:ubiquitin protein ligase activity"/>
    <property type="evidence" value="ECO:0007669"/>
    <property type="project" value="UniProtKB-UniRule"/>
</dbReference>
<dbReference type="Gene3D" id="3.30.40.10">
    <property type="entry name" value="Zinc/RING finger domain, C3HC4 (zinc finger)"/>
    <property type="match status" value="1"/>
</dbReference>
<evidence type="ECO:0000256" key="5">
    <source>
        <dbReference type="RuleBase" id="RU369093"/>
    </source>
</evidence>
<dbReference type="InterPro" id="IPR011989">
    <property type="entry name" value="ARM-like"/>
</dbReference>
<dbReference type="Pfam" id="PF25598">
    <property type="entry name" value="ARM_PUB"/>
    <property type="match status" value="1"/>
</dbReference>
<dbReference type="EMBL" id="CM009295">
    <property type="protein sequence ID" value="PNT32682.1"/>
    <property type="molecule type" value="Genomic_DNA"/>
</dbReference>
<evidence type="ECO:0000313" key="8">
    <source>
        <dbReference type="Proteomes" id="UP000006729"/>
    </source>
</evidence>
<dbReference type="UniPathway" id="UPA00143"/>
<dbReference type="CDD" id="cd16664">
    <property type="entry name" value="RING-Ubox_PUB"/>
    <property type="match status" value="1"/>
</dbReference>
<comment type="function">
    <text evidence="5">Functions as an E3 ubiquitin ligase.</text>
</comment>
<evidence type="ECO:0000256" key="4">
    <source>
        <dbReference type="ARBA" id="ARBA00022786"/>
    </source>
</evidence>
<dbReference type="AlphaFoldDB" id="A0A2K2A573"/>
<dbReference type="InterPro" id="IPR013083">
    <property type="entry name" value="Znf_RING/FYVE/PHD"/>
</dbReference>
<dbReference type="Gene3D" id="1.25.10.10">
    <property type="entry name" value="Leucine-rich Repeat Variant"/>
    <property type="match status" value="1"/>
</dbReference>
<comment type="pathway">
    <text evidence="2 5">Protein modification; protein ubiquitination.</text>
</comment>
<gene>
    <name evidence="7" type="ORF">POPTR_006G202700</name>
</gene>
<dbReference type="FunCoup" id="A0A2K2A573">
    <property type="interactions" value="68"/>
</dbReference>
<dbReference type="InterPro" id="IPR045185">
    <property type="entry name" value="PUB22/23/24-like"/>
</dbReference>
<evidence type="ECO:0000259" key="6">
    <source>
        <dbReference type="PROSITE" id="PS51698"/>
    </source>
</evidence>
<organism evidence="7 8">
    <name type="scientific">Populus trichocarpa</name>
    <name type="common">Western balsam poplar</name>
    <name type="synonym">Populus balsamifera subsp. trichocarpa</name>
    <dbReference type="NCBI Taxonomy" id="3694"/>
    <lineage>
        <taxon>Eukaryota</taxon>
        <taxon>Viridiplantae</taxon>
        <taxon>Streptophyta</taxon>
        <taxon>Embryophyta</taxon>
        <taxon>Tracheophyta</taxon>
        <taxon>Spermatophyta</taxon>
        <taxon>Magnoliopsida</taxon>
        <taxon>eudicotyledons</taxon>
        <taxon>Gunneridae</taxon>
        <taxon>Pentapetalae</taxon>
        <taxon>rosids</taxon>
        <taxon>fabids</taxon>
        <taxon>Malpighiales</taxon>
        <taxon>Salicaceae</taxon>
        <taxon>Saliceae</taxon>
        <taxon>Populus</taxon>
    </lineage>
</organism>
<evidence type="ECO:0000256" key="1">
    <source>
        <dbReference type="ARBA" id="ARBA00000900"/>
    </source>
</evidence>
<keyword evidence="3 5" id="KW-0808">Transferase</keyword>
<feature type="domain" description="U-box" evidence="6">
    <location>
        <begin position="5"/>
        <end position="81"/>
    </location>
</feature>
<proteinExistence type="predicted"/>
<dbReference type="InterPro" id="IPR003613">
    <property type="entry name" value="Ubox_domain"/>
</dbReference>
<dbReference type="PANTHER" id="PTHR22849">
    <property type="entry name" value="WDSAM1 PROTEIN"/>
    <property type="match status" value="1"/>
</dbReference>
<dbReference type="Proteomes" id="UP000006729">
    <property type="component" value="Chromosome 6"/>
</dbReference>
<dbReference type="GO" id="GO:0006952">
    <property type="term" value="P:defense response"/>
    <property type="evidence" value="ECO:0007669"/>
    <property type="project" value="UniProtKB-ARBA"/>
</dbReference>
<dbReference type="InterPro" id="IPR045210">
    <property type="entry name" value="RING-Ubox_PUB"/>
</dbReference>
<evidence type="ECO:0000256" key="3">
    <source>
        <dbReference type="ARBA" id="ARBA00022679"/>
    </source>
</evidence>
<dbReference type="SUPFAM" id="SSF48371">
    <property type="entry name" value="ARM repeat"/>
    <property type="match status" value="1"/>
</dbReference>
<accession>A0A2K2A573</accession>
<dbReference type="EC" id="2.3.2.27" evidence="5"/>
<evidence type="ECO:0000256" key="2">
    <source>
        <dbReference type="ARBA" id="ARBA00004906"/>
    </source>
</evidence>
<dbReference type="SUPFAM" id="SSF57850">
    <property type="entry name" value="RING/U-box"/>
    <property type="match status" value="1"/>
</dbReference>
<dbReference type="SMART" id="SM00504">
    <property type="entry name" value="Ubox"/>
    <property type="match status" value="1"/>
</dbReference>
<dbReference type="PANTHER" id="PTHR22849:SF24">
    <property type="entry name" value="E3 UBIQUITIN-PROTEIN LIGASE PUB24"/>
    <property type="match status" value="1"/>
</dbReference>
<dbReference type="InParanoid" id="A0A2K2A573"/>
<keyword evidence="8" id="KW-1185">Reference proteome</keyword>
<protein>
    <recommendedName>
        <fullName evidence="5 6">U-box domain-containing protein</fullName>
        <ecNumber evidence="5">2.3.2.27</ecNumber>
    </recommendedName>
    <alternativeName>
        <fullName evidence="5">RING-type E3 ubiquitin transferase PUB</fullName>
    </alternativeName>
</protein>
<dbReference type="PROSITE" id="PS51698">
    <property type="entry name" value="U_BOX"/>
    <property type="match status" value="1"/>
</dbReference>
<name>A0A2K2A573_POPTR</name>
<reference evidence="7 8" key="1">
    <citation type="journal article" date="2006" name="Science">
        <title>The genome of black cottonwood, Populus trichocarpa (Torr. &amp; Gray).</title>
        <authorList>
            <person name="Tuskan G.A."/>
            <person name="Difazio S."/>
            <person name="Jansson S."/>
            <person name="Bohlmann J."/>
            <person name="Grigoriev I."/>
            <person name="Hellsten U."/>
            <person name="Putnam N."/>
            <person name="Ralph S."/>
            <person name="Rombauts S."/>
            <person name="Salamov A."/>
            <person name="Schein J."/>
            <person name="Sterck L."/>
            <person name="Aerts A."/>
            <person name="Bhalerao R.R."/>
            <person name="Bhalerao R.P."/>
            <person name="Blaudez D."/>
            <person name="Boerjan W."/>
            <person name="Brun A."/>
            <person name="Brunner A."/>
            <person name="Busov V."/>
            <person name="Campbell M."/>
            <person name="Carlson J."/>
            <person name="Chalot M."/>
            <person name="Chapman J."/>
            <person name="Chen G.L."/>
            <person name="Cooper D."/>
            <person name="Coutinho P.M."/>
            <person name="Couturier J."/>
            <person name="Covert S."/>
            <person name="Cronk Q."/>
            <person name="Cunningham R."/>
            <person name="Davis J."/>
            <person name="Degroeve S."/>
            <person name="Dejardin A."/>
            <person name="Depamphilis C."/>
            <person name="Detter J."/>
            <person name="Dirks B."/>
            <person name="Dubchak I."/>
            <person name="Duplessis S."/>
            <person name="Ehlting J."/>
            <person name="Ellis B."/>
            <person name="Gendler K."/>
            <person name="Goodstein D."/>
            <person name="Gribskov M."/>
            <person name="Grimwood J."/>
            <person name="Groover A."/>
            <person name="Gunter L."/>
            <person name="Hamberger B."/>
            <person name="Heinze B."/>
            <person name="Helariutta Y."/>
            <person name="Henrissat B."/>
            <person name="Holligan D."/>
            <person name="Holt R."/>
            <person name="Huang W."/>
            <person name="Islam-Faridi N."/>
            <person name="Jones S."/>
            <person name="Jones-Rhoades M."/>
            <person name="Jorgensen R."/>
            <person name="Joshi C."/>
            <person name="Kangasjarvi J."/>
            <person name="Karlsson J."/>
            <person name="Kelleher C."/>
            <person name="Kirkpatrick R."/>
            <person name="Kirst M."/>
            <person name="Kohler A."/>
            <person name="Kalluri U."/>
            <person name="Larimer F."/>
            <person name="Leebens-Mack J."/>
            <person name="Leple J.C."/>
            <person name="Locascio P."/>
            <person name="Lou Y."/>
            <person name="Lucas S."/>
            <person name="Martin F."/>
            <person name="Montanini B."/>
            <person name="Napoli C."/>
            <person name="Nelson D.R."/>
            <person name="Nelson C."/>
            <person name="Nieminen K."/>
            <person name="Nilsson O."/>
            <person name="Pereda V."/>
            <person name="Peter G."/>
            <person name="Philippe R."/>
            <person name="Pilate G."/>
            <person name="Poliakov A."/>
            <person name="Razumovskaya J."/>
            <person name="Richardson P."/>
            <person name="Rinaldi C."/>
            <person name="Ritland K."/>
            <person name="Rouze P."/>
            <person name="Ryaboy D."/>
            <person name="Schmutz J."/>
            <person name="Schrader J."/>
            <person name="Segerman B."/>
            <person name="Shin H."/>
            <person name="Siddiqui A."/>
            <person name="Sterky F."/>
            <person name="Terry A."/>
            <person name="Tsai C.J."/>
            <person name="Uberbacher E."/>
            <person name="Unneberg P."/>
            <person name="Vahala J."/>
            <person name="Wall K."/>
            <person name="Wessler S."/>
            <person name="Yang G."/>
            <person name="Yin T."/>
            <person name="Douglas C."/>
            <person name="Marra M."/>
            <person name="Sandberg G."/>
            <person name="Van de Peer Y."/>
            <person name="Rokhsar D."/>
        </authorList>
    </citation>
    <scope>NUCLEOTIDE SEQUENCE [LARGE SCALE GENOMIC DNA]</scope>
    <source>
        <strain evidence="8">cv. Nisqually</strain>
    </source>
</reference>
<dbReference type="InterPro" id="IPR016024">
    <property type="entry name" value="ARM-type_fold"/>
</dbReference>
<keyword evidence="4 5" id="KW-0833">Ubl conjugation pathway</keyword>
<evidence type="ECO:0000313" key="7">
    <source>
        <dbReference type="EMBL" id="PNT32682.1"/>
    </source>
</evidence>
<dbReference type="Pfam" id="PF04564">
    <property type="entry name" value="U-box"/>
    <property type="match status" value="1"/>
</dbReference>
<comment type="catalytic activity">
    <reaction evidence="1 5">
        <text>S-ubiquitinyl-[E2 ubiquitin-conjugating enzyme]-L-cysteine + [acceptor protein]-L-lysine = [E2 ubiquitin-conjugating enzyme]-L-cysteine + N(6)-ubiquitinyl-[acceptor protein]-L-lysine.</text>
        <dbReference type="EC" id="2.3.2.27"/>
    </reaction>
</comment>
<sequence>MDDIEVPKFFVCPISLQIMKDPVTTITGITYDRESIEHWLFTSQNTACPVTKQPLQKNSDLTPNHTLRRLIQAWCTENASHGVDRIPTPKPCLDKAHVLKLIKNLSHHELQIKTLTRLELLAAENERNRKCMVDAGLPKAMLLFIAACFKKGQVSGIQEALSILCFIRIPRSESRAFYSEIDDKIIESLTWVLGCKMENYATVKSHAASVLKMLLEEASSSVLERLKPEFFERIVGVLRERITHQGINAALQVLLNACPWGRNRKMMVESGAVFELIELELGSPERRTTELNFGVLFHLCCCAEGRAQFLSHGGSIAVVAKRILRVSPAVDDRAILILSQICKFSGTSMVIQEMADVKAVTKLCMLLQADCATYLKDKAREILRSHSDKWKNSPCIFSSLSSLEFQVSS</sequence>
<dbReference type="InterPro" id="IPR058678">
    <property type="entry name" value="ARM_PUB"/>
</dbReference>
<dbReference type="GO" id="GO:0016567">
    <property type="term" value="P:protein ubiquitination"/>
    <property type="evidence" value="ECO:0007669"/>
    <property type="project" value="UniProtKB-UniRule"/>
</dbReference>